<reference evidence="1" key="1">
    <citation type="journal article" date="2023" name="G3 (Bethesda)">
        <title>A reference genome for the long-term kleptoplast-retaining sea slug Elysia crispata morphotype clarki.</title>
        <authorList>
            <person name="Eastman K.E."/>
            <person name="Pendleton A.L."/>
            <person name="Shaikh M.A."/>
            <person name="Suttiyut T."/>
            <person name="Ogas R."/>
            <person name="Tomko P."/>
            <person name="Gavelis G."/>
            <person name="Widhalm J.R."/>
            <person name="Wisecaver J.H."/>
        </authorList>
    </citation>
    <scope>NUCLEOTIDE SEQUENCE</scope>
    <source>
        <strain evidence="1">ECLA1</strain>
    </source>
</reference>
<evidence type="ECO:0000313" key="1">
    <source>
        <dbReference type="EMBL" id="KAK3784407.1"/>
    </source>
</evidence>
<dbReference type="Proteomes" id="UP001283361">
    <property type="component" value="Unassembled WGS sequence"/>
</dbReference>
<protein>
    <submittedName>
        <fullName evidence="1">Uncharacterized protein</fullName>
    </submittedName>
</protein>
<accession>A0AAE1ACZ9</accession>
<evidence type="ECO:0000313" key="2">
    <source>
        <dbReference type="Proteomes" id="UP001283361"/>
    </source>
</evidence>
<dbReference type="EMBL" id="JAWDGP010002247">
    <property type="protein sequence ID" value="KAK3784407.1"/>
    <property type="molecule type" value="Genomic_DNA"/>
</dbReference>
<sequence>MQTSTIYLAWGRSTCEKNFLSLILRKNSSAVGIGSRSKTVTVMRLLDNHYRRGVERSESDSHMVPKCFPLIV</sequence>
<name>A0AAE1ACZ9_9GAST</name>
<proteinExistence type="predicted"/>
<keyword evidence="2" id="KW-1185">Reference proteome</keyword>
<organism evidence="1 2">
    <name type="scientific">Elysia crispata</name>
    <name type="common">lettuce slug</name>
    <dbReference type="NCBI Taxonomy" id="231223"/>
    <lineage>
        <taxon>Eukaryota</taxon>
        <taxon>Metazoa</taxon>
        <taxon>Spiralia</taxon>
        <taxon>Lophotrochozoa</taxon>
        <taxon>Mollusca</taxon>
        <taxon>Gastropoda</taxon>
        <taxon>Heterobranchia</taxon>
        <taxon>Euthyneura</taxon>
        <taxon>Panpulmonata</taxon>
        <taxon>Sacoglossa</taxon>
        <taxon>Placobranchoidea</taxon>
        <taxon>Plakobranchidae</taxon>
        <taxon>Elysia</taxon>
    </lineage>
</organism>
<gene>
    <name evidence="1" type="ORF">RRG08_039408</name>
</gene>
<comment type="caution">
    <text evidence="1">The sequence shown here is derived from an EMBL/GenBank/DDBJ whole genome shotgun (WGS) entry which is preliminary data.</text>
</comment>
<dbReference type="AlphaFoldDB" id="A0AAE1ACZ9"/>